<dbReference type="EMBL" id="DSUH01000285">
    <property type="protein sequence ID" value="HGU33635.1"/>
    <property type="molecule type" value="Genomic_DNA"/>
</dbReference>
<evidence type="ECO:0000313" key="1">
    <source>
        <dbReference type="EMBL" id="HGU33635.1"/>
    </source>
</evidence>
<sequence length="82" mass="9314">MKKKYTSEIADELRSEYDLYKLLKGGVRGKYVVRYRAGTNLVLLDPDVAKAFPDEDAVNETLRLVIRLSEIQQGKKNIVAKA</sequence>
<organism evidence="1">
    <name type="scientific">Desulfatirhabdium butyrativorans</name>
    <dbReference type="NCBI Taxonomy" id="340467"/>
    <lineage>
        <taxon>Bacteria</taxon>
        <taxon>Pseudomonadati</taxon>
        <taxon>Thermodesulfobacteriota</taxon>
        <taxon>Desulfobacteria</taxon>
        <taxon>Desulfobacterales</taxon>
        <taxon>Desulfatirhabdiaceae</taxon>
        <taxon>Desulfatirhabdium</taxon>
    </lineage>
</organism>
<accession>A0A7C4W030</accession>
<reference evidence="1" key="1">
    <citation type="journal article" date="2020" name="mSystems">
        <title>Genome- and Community-Level Interaction Insights into Carbon Utilization and Element Cycling Functions of Hydrothermarchaeota in Hydrothermal Sediment.</title>
        <authorList>
            <person name="Zhou Z."/>
            <person name="Liu Y."/>
            <person name="Xu W."/>
            <person name="Pan J."/>
            <person name="Luo Z.H."/>
            <person name="Li M."/>
        </authorList>
    </citation>
    <scope>NUCLEOTIDE SEQUENCE [LARGE SCALE GENOMIC DNA]</scope>
    <source>
        <strain evidence="1">SpSt-477</strain>
    </source>
</reference>
<proteinExistence type="predicted"/>
<gene>
    <name evidence="1" type="ORF">ENS29_12380</name>
</gene>
<protein>
    <submittedName>
        <fullName evidence="1">Uncharacterized protein</fullName>
    </submittedName>
</protein>
<name>A0A7C4W030_9BACT</name>
<comment type="caution">
    <text evidence="1">The sequence shown here is derived from an EMBL/GenBank/DDBJ whole genome shotgun (WGS) entry which is preliminary data.</text>
</comment>
<dbReference type="AlphaFoldDB" id="A0A7C4W030"/>